<dbReference type="Pfam" id="PF00266">
    <property type="entry name" value="Aminotran_5"/>
    <property type="match status" value="1"/>
</dbReference>
<evidence type="ECO:0000259" key="2">
    <source>
        <dbReference type="Pfam" id="PF00266"/>
    </source>
</evidence>
<feature type="domain" description="Aminotransferase class V" evidence="2">
    <location>
        <begin position="78"/>
        <end position="386"/>
    </location>
</feature>
<dbReference type="InterPro" id="IPR015421">
    <property type="entry name" value="PyrdxlP-dep_Trfase_major"/>
</dbReference>
<keyword evidence="1" id="KW-0663">Pyridoxal phosphate</keyword>
<evidence type="ECO:0000313" key="4">
    <source>
        <dbReference type="Proteomes" id="UP000199437"/>
    </source>
</evidence>
<keyword evidence="3" id="KW-0456">Lyase</keyword>
<dbReference type="PANTHER" id="PTHR43092">
    <property type="entry name" value="L-CYSTEINE DESULFHYDRASE"/>
    <property type="match status" value="1"/>
</dbReference>
<evidence type="ECO:0000313" key="3">
    <source>
        <dbReference type="EMBL" id="SEW44064.1"/>
    </source>
</evidence>
<dbReference type="AlphaFoldDB" id="A0A1I0RS26"/>
<dbReference type="RefSeq" id="WP_090261242.1">
    <property type="nucleotide sequence ID" value="NZ_FOIR01000006.1"/>
</dbReference>
<dbReference type="STRING" id="1267423.SAMN05216290_4026"/>
<dbReference type="SUPFAM" id="SSF53383">
    <property type="entry name" value="PLP-dependent transferases"/>
    <property type="match status" value="1"/>
</dbReference>
<dbReference type="GeneID" id="99988690"/>
<dbReference type="Proteomes" id="UP000199437">
    <property type="component" value="Unassembled WGS sequence"/>
</dbReference>
<gene>
    <name evidence="3" type="ORF">SAMN05216290_4026</name>
</gene>
<reference evidence="4" key="1">
    <citation type="submission" date="2016-10" db="EMBL/GenBank/DDBJ databases">
        <authorList>
            <person name="Varghese N."/>
            <person name="Submissions S."/>
        </authorList>
    </citation>
    <scope>NUCLEOTIDE SEQUENCE [LARGE SCALE GENOMIC DNA]</scope>
    <source>
        <strain evidence="4">CGMCC 1.12402</strain>
    </source>
</reference>
<dbReference type="GO" id="GO:0016829">
    <property type="term" value="F:lyase activity"/>
    <property type="evidence" value="ECO:0007669"/>
    <property type="project" value="UniProtKB-KW"/>
</dbReference>
<dbReference type="EMBL" id="FOIR01000006">
    <property type="protein sequence ID" value="SEW44064.1"/>
    <property type="molecule type" value="Genomic_DNA"/>
</dbReference>
<protein>
    <submittedName>
        <fullName evidence="3">Selenocysteine lyase/Cysteine desulfurase</fullName>
    </submittedName>
</protein>
<name>A0A1I0RS26_9BACT</name>
<dbReference type="InterPro" id="IPR000192">
    <property type="entry name" value="Aminotrans_V_dom"/>
</dbReference>
<accession>A0A1I0RS26</accession>
<dbReference type="Gene3D" id="3.90.1150.10">
    <property type="entry name" value="Aspartate Aminotransferase, domain 1"/>
    <property type="match status" value="1"/>
</dbReference>
<dbReference type="OrthoDB" id="9804366at2"/>
<dbReference type="PANTHER" id="PTHR43092:SF6">
    <property type="entry name" value="BLR1280 PROTEIN"/>
    <property type="match status" value="1"/>
</dbReference>
<dbReference type="Gene3D" id="3.40.640.10">
    <property type="entry name" value="Type I PLP-dependent aspartate aminotransferase-like (Major domain)"/>
    <property type="match status" value="1"/>
</dbReference>
<dbReference type="InterPro" id="IPR015424">
    <property type="entry name" value="PyrdxlP-dep_Trfase"/>
</dbReference>
<dbReference type="InterPro" id="IPR015422">
    <property type="entry name" value="PyrdxlP-dep_Trfase_small"/>
</dbReference>
<evidence type="ECO:0000256" key="1">
    <source>
        <dbReference type="ARBA" id="ARBA00022898"/>
    </source>
</evidence>
<keyword evidence="4" id="KW-1185">Reference proteome</keyword>
<organism evidence="3 4">
    <name type="scientific">Roseivirga pacifica</name>
    <dbReference type="NCBI Taxonomy" id="1267423"/>
    <lineage>
        <taxon>Bacteria</taxon>
        <taxon>Pseudomonadati</taxon>
        <taxon>Bacteroidota</taxon>
        <taxon>Cytophagia</taxon>
        <taxon>Cytophagales</taxon>
        <taxon>Roseivirgaceae</taxon>
        <taxon>Roseivirga</taxon>
    </lineage>
</organism>
<sequence>MKRRSILQKLAAGALSLPLMNSKGWGEMLSQESLAEWKDEFSLNRIQDEDFWKKFKQTHYDITDKWINLENGYFGVQPKMVVEAYTEFIHKVNNENSGFARRDFYRENNGPIMDALAAFSGADREELLITRNATEALNILIQGYPFEKGDEVILHDQDYHSMIEAFEMLEHTKGIVIKRIEVPMNPESDAQIVRLYEEAITSKTKCILATHLIHLTGQIMPIKAIADMAKSKEVDVIVDAAHSFAHIDFKIPDLGADFVGVNLHKWFSAPIGMGLMYVKKERIKGLKPMFGDVGQPEGRINKLGHFGTLSFPTLMTVPKAAEFNNMVTISVKEARLRYLQNYWTKEIAGIENAELLTPTDPKRSCAIATFKLHNMDADDVIIRLYDEHSVFTVKRKLPKGEEGIRVTPNLYTSTADVDRLLEGIKELSKG</sequence>
<proteinExistence type="predicted"/>